<feature type="transmembrane region" description="Helical" evidence="1">
    <location>
        <begin position="313"/>
        <end position="335"/>
    </location>
</feature>
<accession>A1RDT6</accession>
<keyword evidence="1" id="KW-0812">Transmembrane</keyword>
<evidence type="ECO:0000313" key="2">
    <source>
        <dbReference type="EMBL" id="ABM10737.1"/>
    </source>
</evidence>
<feature type="transmembrane region" description="Helical" evidence="1">
    <location>
        <begin position="75"/>
        <end position="93"/>
    </location>
</feature>
<dbReference type="eggNOG" id="ENOG50323BD">
    <property type="taxonomic scope" value="Bacteria"/>
</dbReference>
<keyword evidence="2" id="KW-0614">Plasmid</keyword>
<name>A1RDT6_PAEAT</name>
<gene>
    <name evidence="2" type="ordered locus">AAur_pTC20252</name>
</gene>
<sequence length="405" mass="45287">MKSAQRQLRKWVRVVDVIAVVVWAYVLSKASFDFDLALVALVAPDFRWIVDYRVLFVLAVLAVLVLVFKKRKHLWSIPYIVAFPLVVLVWKLPRTLWRLGNWNLAFGVIHAFTSAVVTFRSTLILGAVTILSAVAVVAHWSTPSTIVGMLALTVAYLIGLGITIMRIFLPAKFIRLQRDAILKFSTKPGPGKRRGTAPKPTDVDSWTQQEATQFLTNTGISIMSAQGVYFWAYRLEQYRKSLVAYIVNPTVVFLLGIWTVAVVTVLTKGLHSMDSGQFVFADPPSGFTFFHYSLNACFFGEVDALKPKGDWAFAFHSASSIVMSGIILSLIPTFISTWRSQRSDAEADDAIAALKTRAADMARALDRDFGEDMDQLAARLLAFNWGLQGVLGWLMKQLPPDWHKQ</sequence>
<feature type="transmembrane region" description="Helical" evidence="1">
    <location>
        <begin position="146"/>
        <end position="169"/>
    </location>
</feature>
<evidence type="ECO:0000256" key="1">
    <source>
        <dbReference type="SAM" id="Phobius"/>
    </source>
</evidence>
<dbReference type="KEGG" id="aau:AAur_pTC20252"/>
<feature type="transmembrane region" description="Helical" evidence="1">
    <location>
        <begin position="242"/>
        <end position="266"/>
    </location>
</feature>
<keyword evidence="1" id="KW-0472">Membrane</keyword>
<keyword evidence="3" id="KW-1185">Reference proteome</keyword>
<reference evidence="2 3" key="1">
    <citation type="journal article" date="2006" name="PLoS Genet.">
        <title>Secrets of soil survival revealed by the genome sequence of Arthrobacter aurescens TC1.</title>
        <authorList>
            <person name="Mongodin E.F."/>
            <person name="Shapir N."/>
            <person name="Daugherty S.C."/>
            <person name="DeBoy R.T."/>
            <person name="Emerson J.B."/>
            <person name="Shvartzbeyn A."/>
            <person name="Radune D."/>
            <person name="Vamathevan J."/>
            <person name="Riggs F."/>
            <person name="Grinberg V."/>
            <person name="Khouri H."/>
            <person name="Wackett L.P."/>
            <person name="Nelson K.E."/>
            <person name="Sadowsky M.J."/>
        </authorList>
    </citation>
    <scope>NUCLEOTIDE SEQUENCE [LARGE SCALE GENOMIC DNA]</scope>
    <source>
        <strain evidence="2 3">TC1</strain>
    </source>
</reference>
<dbReference type="HOGENOM" id="CLU_679063_0_0_11"/>
<evidence type="ECO:0000313" key="3">
    <source>
        <dbReference type="Proteomes" id="UP000000637"/>
    </source>
</evidence>
<protein>
    <submittedName>
        <fullName evidence="2">Integral membrane protein</fullName>
    </submittedName>
</protein>
<dbReference type="AlphaFoldDB" id="A1RDT6"/>
<geneLocation type="plasmid" evidence="2 3">
    <name>pTC2</name>
</geneLocation>
<feature type="transmembrane region" description="Helical" evidence="1">
    <location>
        <begin position="52"/>
        <end position="68"/>
    </location>
</feature>
<keyword evidence="1" id="KW-1133">Transmembrane helix</keyword>
<dbReference type="Proteomes" id="UP000000637">
    <property type="component" value="Plasmid pTC2"/>
</dbReference>
<organism evidence="2 3">
    <name type="scientific">Paenarthrobacter aurescens (strain TC1)</name>
    <dbReference type="NCBI Taxonomy" id="290340"/>
    <lineage>
        <taxon>Bacteria</taxon>
        <taxon>Bacillati</taxon>
        <taxon>Actinomycetota</taxon>
        <taxon>Actinomycetes</taxon>
        <taxon>Micrococcales</taxon>
        <taxon>Micrococcaceae</taxon>
        <taxon>Paenarthrobacter</taxon>
    </lineage>
</organism>
<proteinExistence type="predicted"/>
<dbReference type="EMBL" id="CP000476">
    <property type="protein sequence ID" value="ABM10737.1"/>
    <property type="molecule type" value="Genomic_DNA"/>
</dbReference>
<feature type="transmembrane region" description="Helical" evidence="1">
    <location>
        <begin position="12"/>
        <end position="32"/>
    </location>
</feature>
<feature type="transmembrane region" description="Helical" evidence="1">
    <location>
        <begin position="123"/>
        <end position="140"/>
    </location>
</feature>